<dbReference type="Pfam" id="PF08238">
    <property type="entry name" value="Sel1"/>
    <property type="match status" value="3"/>
</dbReference>
<dbReference type="Proteomes" id="UP000704611">
    <property type="component" value="Unassembled WGS sequence"/>
</dbReference>
<evidence type="ECO:0000256" key="2">
    <source>
        <dbReference type="SAM" id="SignalP"/>
    </source>
</evidence>
<protein>
    <submittedName>
        <fullName evidence="3">Sel1 repeat family protein</fullName>
    </submittedName>
</protein>
<gene>
    <name evidence="3" type="ORF">KQY15_05325</name>
</gene>
<keyword evidence="2" id="KW-0732">Signal</keyword>
<evidence type="ECO:0000256" key="1">
    <source>
        <dbReference type="ARBA" id="ARBA00022737"/>
    </source>
</evidence>
<name>A0ABS6MI71_9GAMM</name>
<comment type="caution">
    <text evidence="3">The sequence shown here is derived from an EMBL/GenBank/DDBJ whole genome shotgun (WGS) entry which is preliminary data.</text>
</comment>
<organism evidence="3 4">
    <name type="scientific">Arsukibacterium indicum</name>
    <dbReference type="NCBI Taxonomy" id="2848612"/>
    <lineage>
        <taxon>Bacteria</taxon>
        <taxon>Pseudomonadati</taxon>
        <taxon>Pseudomonadota</taxon>
        <taxon>Gammaproteobacteria</taxon>
        <taxon>Chromatiales</taxon>
        <taxon>Chromatiaceae</taxon>
        <taxon>Arsukibacterium</taxon>
    </lineage>
</organism>
<feature type="signal peptide" evidence="2">
    <location>
        <begin position="1"/>
        <end position="24"/>
    </location>
</feature>
<accession>A0ABS6MI71</accession>
<dbReference type="SMART" id="SM00671">
    <property type="entry name" value="SEL1"/>
    <property type="match status" value="3"/>
</dbReference>
<dbReference type="EMBL" id="JAHRID010000002">
    <property type="protein sequence ID" value="MBV2128511.1"/>
    <property type="molecule type" value="Genomic_DNA"/>
</dbReference>
<dbReference type="PANTHER" id="PTHR46430">
    <property type="entry name" value="PROTEIN SKT5-RELATED"/>
    <property type="match status" value="1"/>
</dbReference>
<proteinExistence type="predicted"/>
<dbReference type="InterPro" id="IPR006597">
    <property type="entry name" value="Sel1-like"/>
</dbReference>
<feature type="chain" id="PRO_5046701873" evidence="2">
    <location>
        <begin position="25"/>
        <end position="300"/>
    </location>
</feature>
<sequence>MIKIIPLLLMAGLISILPQSEVHAQSNAPDNDSMTCGNDKCNDEIRTLHRMARFGSFEAMTLLSMVYAKGDGREADPQRALSYLERAVSYRHPMAVYLLSDWYQVGFVVAQDTQRAEALLDDAVKLNHAPAQYKKALQLLQQPDNASRSEGFLLLEKASKQRLVDAMFLLARLKHQGTFTEADLESAAELYKKLVLSGHEESRPFLRQAIHTLAAKPEAAELVADLQESYDIEIIQVIGQEFKGDAVLYNVVSQLRHKGLYSWGGMSKNMTESCDGSNGCFIVTPKSGDSDLNQALSGRR</sequence>
<dbReference type="InterPro" id="IPR051726">
    <property type="entry name" value="Chitin_Synth_Reg"/>
</dbReference>
<keyword evidence="1" id="KW-0677">Repeat</keyword>
<keyword evidence="4" id="KW-1185">Reference proteome</keyword>
<reference evidence="3 4" key="1">
    <citation type="submission" date="2021-06" db="EMBL/GenBank/DDBJ databases">
        <title>Rheinheimera indica sp. nov., isolated from deep-sea sediment.</title>
        <authorList>
            <person name="Wang Z."/>
            <person name="Zhang X.-Y."/>
        </authorList>
    </citation>
    <scope>NUCLEOTIDE SEQUENCE [LARGE SCALE GENOMIC DNA]</scope>
    <source>
        <strain evidence="3 4">SM2107</strain>
    </source>
</reference>
<evidence type="ECO:0000313" key="3">
    <source>
        <dbReference type="EMBL" id="MBV2128511.1"/>
    </source>
</evidence>
<evidence type="ECO:0000313" key="4">
    <source>
        <dbReference type="Proteomes" id="UP000704611"/>
    </source>
</evidence>
<dbReference type="RefSeq" id="WP_217667960.1">
    <property type="nucleotide sequence ID" value="NZ_JAHRID010000002.1"/>
</dbReference>